<protein>
    <recommendedName>
        <fullName evidence="8">FH2 domain-containing protein</fullName>
    </recommendedName>
</protein>
<feature type="region of interest" description="Disordered" evidence="3">
    <location>
        <begin position="1756"/>
        <end position="1792"/>
    </location>
</feature>
<comment type="caution">
    <text evidence="6">The sequence shown here is derived from an EMBL/GenBank/DDBJ whole genome shotgun (WGS) entry which is preliminary data.</text>
</comment>
<feature type="coiled-coil region" evidence="2">
    <location>
        <begin position="641"/>
        <end position="722"/>
    </location>
</feature>
<dbReference type="GO" id="GO:0003779">
    <property type="term" value="F:actin binding"/>
    <property type="evidence" value="ECO:0007669"/>
    <property type="project" value="InterPro"/>
</dbReference>
<dbReference type="GO" id="GO:0031267">
    <property type="term" value="F:small GTPase binding"/>
    <property type="evidence" value="ECO:0007669"/>
    <property type="project" value="InterPro"/>
</dbReference>
<feature type="compositionally biased region" description="Polar residues" evidence="3">
    <location>
        <begin position="1605"/>
        <end position="1615"/>
    </location>
</feature>
<dbReference type="PANTHER" id="PTHR47102">
    <property type="entry name" value="PROTEIN BNI1"/>
    <property type="match status" value="1"/>
</dbReference>
<dbReference type="InterPro" id="IPR016024">
    <property type="entry name" value="ARM-type_fold"/>
</dbReference>
<accession>A0A2S5BEG8</accession>
<feature type="compositionally biased region" description="Basic and acidic residues" evidence="3">
    <location>
        <begin position="1782"/>
        <end position="1792"/>
    </location>
</feature>
<feature type="compositionally biased region" description="Polar residues" evidence="3">
    <location>
        <begin position="73"/>
        <end position="89"/>
    </location>
</feature>
<dbReference type="Gene3D" id="1.10.238.150">
    <property type="entry name" value="Formin, FH3 diaphanous domain"/>
    <property type="match status" value="1"/>
</dbReference>
<dbReference type="EMBL" id="PJQD01000019">
    <property type="protein sequence ID" value="POY75168.1"/>
    <property type="molecule type" value="Genomic_DNA"/>
</dbReference>
<dbReference type="SMART" id="SM00498">
    <property type="entry name" value="FH2"/>
    <property type="match status" value="1"/>
</dbReference>
<feature type="compositionally biased region" description="Low complexity" evidence="3">
    <location>
        <begin position="891"/>
        <end position="913"/>
    </location>
</feature>
<dbReference type="GO" id="GO:0015629">
    <property type="term" value="C:actin cytoskeleton"/>
    <property type="evidence" value="ECO:0007669"/>
    <property type="project" value="UniProtKB-ARBA"/>
</dbReference>
<dbReference type="PANTHER" id="PTHR47102:SF2">
    <property type="entry name" value="PROTEIN BNI1"/>
    <property type="match status" value="1"/>
</dbReference>
<dbReference type="GO" id="GO:0051016">
    <property type="term" value="P:barbed-end actin filament capping"/>
    <property type="evidence" value="ECO:0007669"/>
    <property type="project" value="TreeGrafter"/>
</dbReference>
<feature type="compositionally biased region" description="Polar residues" evidence="3">
    <location>
        <begin position="830"/>
        <end position="845"/>
    </location>
</feature>
<dbReference type="InterPro" id="IPR015425">
    <property type="entry name" value="FH2_Formin"/>
</dbReference>
<feature type="domain" description="FH2" evidence="5">
    <location>
        <begin position="1092"/>
        <end position="1507"/>
    </location>
</feature>
<dbReference type="SUPFAM" id="SSF101447">
    <property type="entry name" value="Formin homology 2 domain (FH2 domain)"/>
    <property type="match status" value="1"/>
</dbReference>
<evidence type="ECO:0000256" key="2">
    <source>
        <dbReference type="SAM" id="Coils"/>
    </source>
</evidence>
<dbReference type="STRING" id="741276.A0A2S5BEG8"/>
<feature type="domain" description="GBD/FH3" evidence="4">
    <location>
        <begin position="168"/>
        <end position="617"/>
    </location>
</feature>
<organism evidence="6 7">
    <name type="scientific">Rhodotorula taiwanensis</name>
    <dbReference type="NCBI Taxonomy" id="741276"/>
    <lineage>
        <taxon>Eukaryota</taxon>
        <taxon>Fungi</taxon>
        <taxon>Dikarya</taxon>
        <taxon>Basidiomycota</taxon>
        <taxon>Pucciniomycotina</taxon>
        <taxon>Microbotryomycetes</taxon>
        <taxon>Sporidiobolales</taxon>
        <taxon>Sporidiobolaceae</taxon>
        <taxon>Rhodotorula</taxon>
    </lineage>
</organism>
<feature type="compositionally biased region" description="Basic and acidic residues" evidence="3">
    <location>
        <begin position="797"/>
        <end position="811"/>
    </location>
</feature>
<feature type="compositionally biased region" description="Pro residues" evidence="3">
    <location>
        <begin position="1077"/>
        <end position="1086"/>
    </location>
</feature>
<gene>
    <name evidence="6" type="ORF">BMF94_1800</name>
</gene>
<feature type="region of interest" description="Disordered" evidence="3">
    <location>
        <begin position="1530"/>
        <end position="1585"/>
    </location>
</feature>
<dbReference type="Gene3D" id="1.25.10.10">
    <property type="entry name" value="Leucine-rich Repeat Variant"/>
    <property type="match status" value="1"/>
</dbReference>
<dbReference type="InterPro" id="IPR010473">
    <property type="entry name" value="GTPase-bd"/>
</dbReference>
<dbReference type="SMART" id="SM01139">
    <property type="entry name" value="Drf_FH3"/>
    <property type="match status" value="1"/>
</dbReference>
<keyword evidence="7" id="KW-1185">Reference proteome</keyword>
<feature type="compositionally biased region" description="Low complexity" evidence="3">
    <location>
        <begin position="251"/>
        <end position="260"/>
    </location>
</feature>
<feature type="compositionally biased region" description="Low complexity" evidence="3">
    <location>
        <begin position="37"/>
        <end position="55"/>
    </location>
</feature>
<dbReference type="SMART" id="SM01140">
    <property type="entry name" value="Drf_GBD"/>
    <property type="match status" value="1"/>
</dbReference>
<dbReference type="GO" id="GO:1903475">
    <property type="term" value="P:mitotic actomyosin contractile ring assembly"/>
    <property type="evidence" value="ECO:0007669"/>
    <property type="project" value="TreeGrafter"/>
</dbReference>
<evidence type="ECO:0000259" key="4">
    <source>
        <dbReference type="PROSITE" id="PS51232"/>
    </source>
</evidence>
<reference evidence="6 7" key="1">
    <citation type="journal article" date="2018" name="Front. Microbiol.">
        <title>Prospects for Fungal Bioremediation of Acidic Radioactive Waste Sites: Characterization and Genome Sequence of Rhodotorula taiwanensis MD1149.</title>
        <authorList>
            <person name="Tkavc R."/>
            <person name="Matrosova V.Y."/>
            <person name="Grichenko O.E."/>
            <person name="Gostincar C."/>
            <person name="Volpe R.P."/>
            <person name="Klimenkova P."/>
            <person name="Gaidamakova E.K."/>
            <person name="Zhou C.E."/>
            <person name="Stewart B.J."/>
            <person name="Lyman M.G."/>
            <person name="Malfatti S.A."/>
            <person name="Rubinfeld B."/>
            <person name="Courtot M."/>
            <person name="Singh J."/>
            <person name="Dalgard C.L."/>
            <person name="Hamilton T."/>
            <person name="Frey K.G."/>
            <person name="Gunde-Cimerman N."/>
            <person name="Dugan L."/>
            <person name="Daly M.J."/>
        </authorList>
    </citation>
    <scope>NUCLEOTIDE SEQUENCE [LARGE SCALE GENOMIC DNA]</scope>
    <source>
        <strain evidence="6 7">MD1149</strain>
    </source>
</reference>
<feature type="compositionally biased region" description="Low complexity" evidence="3">
    <location>
        <begin position="1"/>
        <end position="13"/>
    </location>
</feature>
<dbReference type="GO" id="GO:0005938">
    <property type="term" value="C:cell cortex"/>
    <property type="evidence" value="ECO:0007669"/>
    <property type="project" value="UniProtKB-ARBA"/>
</dbReference>
<evidence type="ECO:0000313" key="7">
    <source>
        <dbReference type="Proteomes" id="UP000237144"/>
    </source>
</evidence>
<dbReference type="InterPro" id="IPR011989">
    <property type="entry name" value="ARM-like"/>
</dbReference>
<feature type="compositionally biased region" description="Low complexity" evidence="3">
    <location>
        <begin position="127"/>
        <end position="142"/>
    </location>
</feature>
<dbReference type="GO" id="GO:0051017">
    <property type="term" value="P:actin filament bundle assembly"/>
    <property type="evidence" value="ECO:0007669"/>
    <property type="project" value="TreeGrafter"/>
</dbReference>
<dbReference type="PROSITE" id="PS51232">
    <property type="entry name" value="GBD_FH3"/>
    <property type="match status" value="1"/>
</dbReference>
<dbReference type="Gene3D" id="6.10.30.50">
    <property type="match status" value="1"/>
</dbReference>
<feature type="compositionally biased region" description="Polar residues" evidence="3">
    <location>
        <begin position="98"/>
        <end position="122"/>
    </location>
</feature>
<feature type="region of interest" description="Disordered" evidence="3">
    <location>
        <begin position="1070"/>
        <end position="1092"/>
    </location>
</feature>
<dbReference type="Pfam" id="PF06371">
    <property type="entry name" value="Drf_GBD"/>
    <property type="match status" value="1"/>
</dbReference>
<dbReference type="OrthoDB" id="1104827at2759"/>
<evidence type="ECO:0008006" key="8">
    <source>
        <dbReference type="Google" id="ProtNLM"/>
    </source>
</evidence>
<comment type="similarity">
    <text evidence="1">Belongs to the formin homology family. BNI1 subfamily.</text>
</comment>
<proteinExistence type="inferred from homology"/>
<feature type="region of interest" description="Disordered" evidence="3">
    <location>
        <begin position="1602"/>
        <end position="1671"/>
    </location>
</feature>
<feature type="compositionally biased region" description="Low complexity" evidence="3">
    <location>
        <begin position="62"/>
        <end position="72"/>
    </location>
</feature>
<name>A0A2S5BEG8_9BASI</name>
<dbReference type="Pfam" id="PF02181">
    <property type="entry name" value="FH2"/>
    <property type="match status" value="1"/>
</dbReference>
<dbReference type="GO" id="GO:0032153">
    <property type="term" value="C:cell division site"/>
    <property type="evidence" value="ECO:0007669"/>
    <property type="project" value="UniProtKB-ARBA"/>
</dbReference>
<dbReference type="InterPro" id="IPR010472">
    <property type="entry name" value="FH3_dom"/>
</dbReference>
<feature type="compositionally biased region" description="Basic and acidic residues" evidence="3">
    <location>
        <begin position="19"/>
        <end position="29"/>
    </location>
</feature>
<evidence type="ECO:0000259" key="5">
    <source>
        <dbReference type="PROSITE" id="PS51444"/>
    </source>
</evidence>
<dbReference type="SUPFAM" id="SSF48371">
    <property type="entry name" value="ARM repeat"/>
    <property type="match status" value="1"/>
</dbReference>
<dbReference type="InterPro" id="IPR051661">
    <property type="entry name" value="Actin_filament_regulator"/>
</dbReference>
<dbReference type="PROSITE" id="PS51444">
    <property type="entry name" value="FH2"/>
    <property type="match status" value="1"/>
</dbReference>
<feature type="compositionally biased region" description="Low complexity" evidence="3">
    <location>
        <begin position="1549"/>
        <end position="1561"/>
    </location>
</feature>
<evidence type="ECO:0000256" key="1">
    <source>
        <dbReference type="ARBA" id="ARBA00037935"/>
    </source>
</evidence>
<dbReference type="GO" id="GO:0043332">
    <property type="term" value="C:mating projection tip"/>
    <property type="evidence" value="ECO:0007669"/>
    <property type="project" value="TreeGrafter"/>
</dbReference>
<feature type="compositionally biased region" description="Gly residues" evidence="3">
    <location>
        <begin position="916"/>
        <end position="925"/>
    </location>
</feature>
<feature type="region of interest" description="Disordered" evidence="3">
    <location>
        <begin position="1"/>
        <end position="153"/>
    </location>
</feature>
<dbReference type="Proteomes" id="UP000237144">
    <property type="component" value="Unassembled WGS sequence"/>
</dbReference>
<feature type="coiled-coil region" evidence="2">
    <location>
        <begin position="1481"/>
        <end position="1511"/>
    </location>
</feature>
<feature type="region of interest" description="Disordered" evidence="3">
    <location>
        <begin position="222"/>
        <end position="270"/>
    </location>
</feature>
<feature type="region of interest" description="Disordered" evidence="3">
    <location>
        <begin position="789"/>
        <end position="1009"/>
    </location>
</feature>
<evidence type="ECO:0000256" key="3">
    <source>
        <dbReference type="SAM" id="MobiDB-lite"/>
    </source>
</evidence>
<keyword evidence="2" id="KW-0175">Coiled coil</keyword>
<feature type="compositionally biased region" description="Basic and acidic residues" evidence="3">
    <location>
        <begin position="1656"/>
        <end position="1669"/>
    </location>
</feature>
<dbReference type="Pfam" id="PF06367">
    <property type="entry name" value="Drf_FH3"/>
    <property type="match status" value="1"/>
</dbReference>
<feature type="compositionally biased region" description="Acidic residues" evidence="3">
    <location>
        <begin position="1769"/>
        <end position="1780"/>
    </location>
</feature>
<sequence length="1792" mass="193628">MSIRSVASSSARSTAGEPGGRRGYDERPNLAELGVGTSAASSTSSSRPMSPSLTSQRKNTLSSIGERSSISSDAQTTPRIAVASTFSSSHPDKERHFSNGSVGSHRSSTRPENPSPALSSNIPFFPRRTSAASHASHASRTSNPNPLRDSVMSQYVGPSSYATEFHFPRPSDPTEIDALFDKLQTRLGTSSSAADGANRSLDRNKKWLLVESAAHEQWKKARQQLARGSGDPRVAGANGGTRGSRAEHAASPRAGANAAADRMSVRSNGGKNESPEWYIARFMDGTISQQQVASLSVCLRTYELQWLQTFIALKGQAVLASALHGLNKPDTSKKPDPNMEAELIKCLRTLFNHADGARDAIDSNTSISAITASLASEIPTRKSVIELLTFFVARDRVKGFNLVLKGLYDFSTSHRLPGTFDGWFFFWEGAIDGRGRFGSSVGASDAVLSLRGPGKEILRHTPGGSPQSQDFKDQALAEYAATNMLLIQELLRNRDLKIRMHLRAAMELSGLKRILDKHHVLDHPLLRRLTKTYYEEAEDDQAELADQMKEDVRMNFSDPRGCFETILANTDGRARDFLLSTLQHLLHLPTEPEARMRHFQLVERLISAIVTDGKGLEGDLSHLLDRSVAQIVASFADEERLSDVQDELDLAQTRIAQLKQRCAALEEEVASLDSGNVGNLQQDLKRLQDALETSRAATDVTKKELRGKEREYLSQIAALRADNRMLYERLKTAGLLDGVSDDLQERMEVQLQRSKTVEILEGGVGAIGPLPAIPGQSILGTASARRKMESAMMSQRLEAEERLSAGGKEEPVSAFSPDTDYDATPVGERTASTPASGMSSASPTVSARARVTGSHATHQRRPTLAEQIRDVAARMGSSPARDSTDVDSVHSASQHSQTTRASTSTAPTSAATSEIGGHGPFGGLHEGAESFSGAPTTSPRLQLPTLLPRSTAERPDTLFSIAPYTTAPSSPLSSEDSSPHFGSAQLRQRRDATYTGAEQGDEMEEPSTPVDARSAALSGGFVPVELDFNDSEEEPSDVKFKSIACSISHADFGSIDVAIEHAATTAATAASCNSRAPGPPPPPGAPRPSAARTPLQLAQRKLKTFQWDKVSPHGIASTIWARPAGSTKVDPATIAERLQQRGIFDAMAEDFRAKESAQLKKKQDKAALTTYLESRHAQNIEITILKPAGSANDEPATKIQNAVGRILRYEEGIGEAYLTEVLALLPKPDEESKLSMHKATPLHELDFLTPADRLMIELLKIDHLRARLKAMIFRERFLENVDRLEDDVRKVFAASKSLLDAPHFSELLKLILTLGNYLNASNHKGNAQGFKVTSINKLVDTKSSTSSNRTLLHFTAQTISQAMPEAEAFLDELASPAEAFKVDLSHVRTALIDFTTNQTALENLLATHFEDLSELMPDDGFPRKMFRFRREAAERIAALKDLLRLADSTYNQALVFYGEDAKSIASTDEFFSVFKTFVTSYRTAKEDNRRMEEAARRAEEAAARKAEAAAAAAIADQTGDSLVEDMMKSLRDQSLNTPRVVRRDRRKPATSTATSPTPISPGDGDASTARLGDLSTTPSGGLDNLLASGQELMARLTGEGFTAAVSGSPTTSSVLASRLARTRDNRRSANLTSKLTDASEDAATSSLPSSTSLPSLREDPTPRASHVPEADAVSSLLDSSIAGESAPGVTPTAAHETCHRISDSGSEPPMFSTAFSQSELDLAHMVAQGDFAPAAEGGPGEMERAALPDAWDELDKARTDATSLREASADGDDEDGESAEMDAIRLVDSHDP</sequence>
<feature type="compositionally biased region" description="Low complexity" evidence="3">
    <location>
        <begin position="1644"/>
        <end position="1655"/>
    </location>
</feature>
<evidence type="ECO:0000313" key="6">
    <source>
        <dbReference type="EMBL" id="POY75168.1"/>
    </source>
</evidence>
<dbReference type="InterPro" id="IPR014768">
    <property type="entry name" value="GBD/FH3_dom"/>
</dbReference>
<dbReference type="Gene3D" id="1.20.58.2220">
    <property type="entry name" value="Formin, FH2 domain"/>
    <property type="match status" value="1"/>
</dbReference>
<dbReference type="InterPro" id="IPR042201">
    <property type="entry name" value="FH2_Formin_sf"/>
</dbReference>